<feature type="domain" description="Putative amidase" evidence="1">
    <location>
        <begin position="136"/>
        <end position="286"/>
    </location>
</feature>
<name>A0ABS2SQY2_9BACI</name>
<gene>
    <name evidence="2" type="ORF">JOC54_001141</name>
</gene>
<organism evidence="2 3">
    <name type="scientific">Shouchella xiaoxiensis</name>
    <dbReference type="NCBI Taxonomy" id="766895"/>
    <lineage>
        <taxon>Bacteria</taxon>
        <taxon>Bacillati</taxon>
        <taxon>Bacillota</taxon>
        <taxon>Bacilli</taxon>
        <taxon>Bacillales</taxon>
        <taxon>Bacillaceae</taxon>
        <taxon>Shouchella</taxon>
    </lineage>
</organism>
<dbReference type="Pfam" id="PF12671">
    <property type="entry name" value="Amidase_6"/>
    <property type="match status" value="1"/>
</dbReference>
<dbReference type="EMBL" id="JAFBCV010000003">
    <property type="protein sequence ID" value="MBM7837910.1"/>
    <property type="molecule type" value="Genomic_DNA"/>
</dbReference>
<evidence type="ECO:0000313" key="3">
    <source>
        <dbReference type="Proteomes" id="UP001179280"/>
    </source>
</evidence>
<dbReference type="PANTHER" id="PTHR40032:SF1">
    <property type="entry name" value="EXPORTED PROTEIN"/>
    <property type="match status" value="1"/>
</dbReference>
<dbReference type="Gene3D" id="3.90.1720.10">
    <property type="entry name" value="endopeptidase domain like (from Nostoc punctiforme)"/>
    <property type="match status" value="1"/>
</dbReference>
<comment type="caution">
    <text evidence="2">The sequence shown here is derived from an EMBL/GenBank/DDBJ whole genome shotgun (WGS) entry which is preliminary data.</text>
</comment>
<dbReference type="PANTHER" id="PTHR40032">
    <property type="entry name" value="EXPORTED PROTEIN-RELATED"/>
    <property type="match status" value="1"/>
</dbReference>
<keyword evidence="3" id="KW-1185">Reference proteome</keyword>
<protein>
    <recommendedName>
        <fullName evidence="1">Putative amidase domain-containing protein</fullName>
    </recommendedName>
</protein>
<reference evidence="2" key="1">
    <citation type="submission" date="2021-01" db="EMBL/GenBank/DDBJ databases">
        <title>Genomic Encyclopedia of Type Strains, Phase IV (KMG-IV): sequencing the most valuable type-strain genomes for metagenomic binning, comparative biology and taxonomic classification.</title>
        <authorList>
            <person name="Goeker M."/>
        </authorList>
    </citation>
    <scope>NUCLEOTIDE SEQUENCE</scope>
    <source>
        <strain evidence="2">DSM 21943</strain>
    </source>
</reference>
<proteinExistence type="predicted"/>
<sequence>MKTDLIKKLHEHIRSLNIRYLSNDSAEFEEEEAVALRLEKKELSQRDAKIVWSQVSGDVVSIQSYKDSTQIDYAMLLERLIVQKNQSYVEERIVRRRAQFQKNKLCADIRLVTYPISQESDPSEPFQFIRNAETGKYDRRNAVRYAERWWNDYNPAFKQFKDNCTNFVSQCLYAGGAPMTSTASKQRGWWYKNKNSMSLSWSVAHSLRWYLSGAASGLRGIEKQRASDLLPGDVICYDFNGSGKWDHQAIVVAKDAFNEPLVNAQTVNSRMRYWTYQNSPAYTPDIQYKFFRIVTN</sequence>
<dbReference type="RefSeq" id="WP_204465037.1">
    <property type="nucleotide sequence ID" value="NZ_JAFBCV010000003.1"/>
</dbReference>
<dbReference type="Proteomes" id="UP001179280">
    <property type="component" value="Unassembled WGS sequence"/>
</dbReference>
<evidence type="ECO:0000313" key="2">
    <source>
        <dbReference type="EMBL" id="MBM7837910.1"/>
    </source>
</evidence>
<accession>A0ABS2SQY2</accession>
<dbReference type="InterPro" id="IPR024301">
    <property type="entry name" value="Amidase_6"/>
</dbReference>
<evidence type="ECO:0000259" key="1">
    <source>
        <dbReference type="Pfam" id="PF12671"/>
    </source>
</evidence>